<keyword evidence="5 6" id="KW-0472">Membrane</keyword>
<feature type="transmembrane region" description="Helical" evidence="6">
    <location>
        <begin position="154"/>
        <end position="178"/>
    </location>
</feature>
<evidence type="ECO:0000259" key="7">
    <source>
        <dbReference type="Pfam" id="PF09924"/>
    </source>
</evidence>
<dbReference type="PANTHER" id="PTHR34697">
    <property type="entry name" value="PHOSPHATIDYLGLYCEROL LYSYLTRANSFERASE"/>
    <property type="match status" value="1"/>
</dbReference>
<feature type="transmembrane region" description="Helical" evidence="6">
    <location>
        <begin position="114"/>
        <end position="134"/>
    </location>
</feature>
<keyword evidence="4 6" id="KW-1133">Transmembrane helix</keyword>
<dbReference type="InterPro" id="IPR016181">
    <property type="entry name" value="Acyl_CoA_acyltransferase"/>
</dbReference>
<keyword evidence="2" id="KW-1003">Cell membrane</keyword>
<dbReference type="PANTHER" id="PTHR34697:SF2">
    <property type="entry name" value="PHOSPHATIDYLGLYCEROL LYSYLTRANSFERASE"/>
    <property type="match status" value="1"/>
</dbReference>
<feature type="transmembrane region" description="Helical" evidence="6">
    <location>
        <begin position="522"/>
        <end position="540"/>
    </location>
</feature>
<evidence type="ECO:0000256" key="4">
    <source>
        <dbReference type="ARBA" id="ARBA00022989"/>
    </source>
</evidence>
<gene>
    <name evidence="8" type="primary">mprF</name>
    <name evidence="8" type="ORF">DLJ53_17550</name>
</gene>
<dbReference type="RefSeq" id="WP_111347574.1">
    <property type="nucleotide sequence ID" value="NZ_QHHQ01000003.1"/>
</dbReference>
<evidence type="ECO:0000256" key="3">
    <source>
        <dbReference type="ARBA" id="ARBA00022692"/>
    </source>
</evidence>
<feature type="transmembrane region" description="Helical" evidence="6">
    <location>
        <begin position="232"/>
        <end position="257"/>
    </location>
</feature>
<feature type="transmembrane region" description="Helical" evidence="6">
    <location>
        <begin position="190"/>
        <end position="212"/>
    </location>
</feature>
<evidence type="ECO:0000256" key="2">
    <source>
        <dbReference type="ARBA" id="ARBA00022475"/>
    </source>
</evidence>
<evidence type="ECO:0000313" key="8">
    <source>
        <dbReference type="EMBL" id="RAI01028.1"/>
    </source>
</evidence>
<feature type="transmembrane region" description="Helical" evidence="6">
    <location>
        <begin position="480"/>
        <end position="501"/>
    </location>
</feature>
<evidence type="ECO:0000256" key="6">
    <source>
        <dbReference type="SAM" id="Phobius"/>
    </source>
</evidence>
<comment type="subcellular location">
    <subcellularLocation>
        <location evidence="1">Cell membrane</location>
        <topology evidence="1">Multi-pass membrane protein</topology>
    </subcellularLocation>
</comment>
<dbReference type="AlphaFoldDB" id="A0A8B2NYZ5"/>
<dbReference type="GO" id="GO:0055091">
    <property type="term" value="P:phospholipid homeostasis"/>
    <property type="evidence" value="ECO:0007669"/>
    <property type="project" value="TreeGrafter"/>
</dbReference>
<evidence type="ECO:0000256" key="1">
    <source>
        <dbReference type="ARBA" id="ARBA00004651"/>
    </source>
</evidence>
<dbReference type="EMBL" id="QHHQ01000003">
    <property type="protein sequence ID" value="RAI01028.1"/>
    <property type="molecule type" value="Genomic_DNA"/>
</dbReference>
<dbReference type="GO" id="GO:0050071">
    <property type="term" value="F:phosphatidylglycerol lysyltransferase activity"/>
    <property type="evidence" value="ECO:0007669"/>
    <property type="project" value="UniProtKB-EC"/>
</dbReference>
<feature type="transmembrane region" description="Helical" evidence="6">
    <location>
        <begin position="426"/>
        <end position="442"/>
    </location>
</feature>
<dbReference type="InterPro" id="IPR051211">
    <property type="entry name" value="PG_lysyltransferase"/>
</dbReference>
<dbReference type="OrthoDB" id="145485at2"/>
<sequence>MRGTADTTVETPAAARSGLVRSGWIGALRRRIPPSAVRYLGLAVLALLLISIAAELHRVLRDVTLADIGTALANTRGWVILAAFAASALSYCALVGYEHVALRQVGVTHLRPRFVAVTAFISYSFTFVLGFGVLTGGAVRLRRYRTVGLAPSQILAVTLLGAVSFWIGLALVAAVCVMIEPSVVSAVAGLPRGAGIAAGAGALVAVAGWSVWHRGRSATLNVSGWTVRLPDSRTSAAIVLLGMADILAAALALWLLLPADIHIGYPGFLVVFALATVAGVVSHVPGGLGAFEAVILLGLPSTAHAEIAASLILFRLVYYLVPFAFALVLFVAGEVGASRARVAAIGSRAAQTVMPFVPRIAGLAVFGGGVVLLLSGAAPAEGTRLAILADLLPLPFVETSHFLASVVGAALLVVSVGLLGRRRASWQIAVALVGAGAVFSLFKGLDVEEAAVCTTALALLLASRRAFYRGGGAWGATPSWPWICAMAVAIGLSVWLGFLAYRSVDYSRELWWRFALDGDASRFLRGTLGAAIVLAGYALYRVVRAPSAAAPPGKDEFEKIAAIVGQVEDPGAQLALLGDKSFLISGVGTGFVMYGVEGKTVLAMGDPVADDPKVAVDLIWRFRELADRCGGDPAFYEVGPQLLPHYIDAGFSFAKLGEVAIVDLAKFSFQGSAGAKLRQAKSRAERAGLGFRIVPAAEVPSMLPQLRAISDAWLAQQKGREKGFSLGFWSDPYIERFDQAVIEHDGRPIAFANIWRGAGGRQVSIDLMRHVPDMPNGTMDAMFISLMEAAKAEGAATFNLGLAPMSGMPDHSLAPAWSRFARLIYEHGNQFYNFRGLRAFKAKFRPDWQPRYLAYTGPLAVPRVLMDATRLISRGPGALQRQD</sequence>
<dbReference type="GO" id="GO:0006629">
    <property type="term" value="P:lipid metabolic process"/>
    <property type="evidence" value="ECO:0007669"/>
    <property type="project" value="UniProtKB-KW"/>
</dbReference>
<comment type="caution">
    <text evidence="8">The sequence shown here is derived from an EMBL/GenBank/DDBJ whole genome shotgun (WGS) entry which is preliminary data.</text>
</comment>
<feature type="transmembrane region" description="Helical" evidence="6">
    <location>
        <begin position="77"/>
        <end position="102"/>
    </location>
</feature>
<feature type="transmembrane region" description="Helical" evidence="6">
    <location>
        <begin position="400"/>
        <end position="419"/>
    </location>
</feature>
<proteinExistence type="predicted"/>
<dbReference type="GO" id="GO:0046677">
    <property type="term" value="P:response to antibiotic"/>
    <property type="evidence" value="ECO:0007669"/>
    <property type="project" value="UniProtKB-KW"/>
</dbReference>
<dbReference type="Pfam" id="PF09924">
    <property type="entry name" value="LPG_synthase_C"/>
    <property type="match status" value="1"/>
</dbReference>
<keyword evidence="9" id="KW-1185">Reference proteome</keyword>
<dbReference type="SUPFAM" id="SSF55729">
    <property type="entry name" value="Acyl-CoA N-acyltransferases (Nat)"/>
    <property type="match status" value="1"/>
</dbReference>
<name>A0A8B2NYZ5_9HYPH</name>
<dbReference type="Proteomes" id="UP000249590">
    <property type="component" value="Unassembled WGS sequence"/>
</dbReference>
<evidence type="ECO:0000313" key="9">
    <source>
        <dbReference type="Proteomes" id="UP000249590"/>
    </source>
</evidence>
<feature type="transmembrane region" description="Helical" evidence="6">
    <location>
        <begin position="316"/>
        <end position="335"/>
    </location>
</feature>
<feature type="transmembrane region" description="Helical" evidence="6">
    <location>
        <begin position="39"/>
        <end position="57"/>
    </location>
</feature>
<organism evidence="8 9">
    <name type="scientific">Acuticoccus sediminis</name>
    <dbReference type="NCBI Taxonomy" id="2184697"/>
    <lineage>
        <taxon>Bacteria</taxon>
        <taxon>Pseudomonadati</taxon>
        <taxon>Pseudomonadota</taxon>
        <taxon>Alphaproteobacteria</taxon>
        <taxon>Hyphomicrobiales</taxon>
        <taxon>Amorphaceae</taxon>
        <taxon>Acuticoccus</taxon>
    </lineage>
</organism>
<feature type="transmembrane region" description="Helical" evidence="6">
    <location>
        <begin position="269"/>
        <end position="296"/>
    </location>
</feature>
<feature type="domain" description="Phosphatidylglycerol lysyltransferase C-terminal" evidence="7">
    <location>
        <begin position="568"/>
        <end position="855"/>
    </location>
</feature>
<keyword evidence="3 6" id="KW-0812">Transmembrane</keyword>
<accession>A0A8B2NYZ5</accession>
<feature type="transmembrane region" description="Helical" evidence="6">
    <location>
        <begin position="356"/>
        <end position="380"/>
    </location>
</feature>
<protein>
    <submittedName>
        <fullName evidence="8">Bifunctional lysylphosphatidylglycerol flippase/synthetase MprF</fullName>
    </submittedName>
</protein>
<reference evidence="8 9" key="1">
    <citation type="submission" date="2018-05" db="EMBL/GenBank/DDBJ databases">
        <title>Acuticoccus sediminis sp. nov., isolated from deep-sea sediment of Indian Ocean.</title>
        <authorList>
            <person name="Liu X."/>
            <person name="Lai Q."/>
            <person name="Du Y."/>
            <person name="Sun F."/>
            <person name="Zhang X."/>
            <person name="Wang S."/>
            <person name="Shao Z."/>
        </authorList>
    </citation>
    <scope>NUCLEOTIDE SEQUENCE [LARGE SCALE GENOMIC DNA]</scope>
    <source>
        <strain evidence="8 9">PTG4-2</strain>
    </source>
</reference>
<dbReference type="NCBIfam" id="NF033480">
    <property type="entry name" value="bifunc_MprF"/>
    <property type="match status" value="1"/>
</dbReference>
<dbReference type="InterPro" id="IPR024320">
    <property type="entry name" value="LPG_synthase_C"/>
</dbReference>
<dbReference type="GO" id="GO:0005886">
    <property type="term" value="C:plasma membrane"/>
    <property type="evidence" value="ECO:0007669"/>
    <property type="project" value="UniProtKB-SubCell"/>
</dbReference>
<evidence type="ECO:0000256" key="5">
    <source>
        <dbReference type="ARBA" id="ARBA00023136"/>
    </source>
</evidence>